<gene>
    <name evidence="1" type="ORF">CRG98_022972</name>
</gene>
<accession>A0A2I0JK42</accession>
<keyword evidence="2" id="KW-1185">Reference proteome</keyword>
<proteinExistence type="predicted"/>
<protein>
    <submittedName>
        <fullName evidence="1">Uncharacterized protein</fullName>
    </submittedName>
</protein>
<organism evidence="1 2">
    <name type="scientific">Punica granatum</name>
    <name type="common">Pomegranate</name>
    <dbReference type="NCBI Taxonomy" id="22663"/>
    <lineage>
        <taxon>Eukaryota</taxon>
        <taxon>Viridiplantae</taxon>
        <taxon>Streptophyta</taxon>
        <taxon>Embryophyta</taxon>
        <taxon>Tracheophyta</taxon>
        <taxon>Spermatophyta</taxon>
        <taxon>Magnoliopsida</taxon>
        <taxon>eudicotyledons</taxon>
        <taxon>Gunneridae</taxon>
        <taxon>Pentapetalae</taxon>
        <taxon>rosids</taxon>
        <taxon>malvids</taxon>
        <taxon>Myrtales</taxon>
        <taxon>Lythraceae</taxon>
        <taxon>Punica</taxon>
    </lineage>
</organism>
<dbReference type="EMBL" id="PGOL01001590">
    <property type="protein sequence ID" value="PKI56639.1"/>
    <property type="molecule type" value="Genomic_DNA"/>
</dbReference>
<name>A0A2I0JK42_PUNGR</name>
<reference evidence="1 2" key="1">
    <citation type="submission" date="2017-11" db="EMBL/GenBank/DDBJ databases">
        <title>De-novo sequencing of pomegranate (Punica granatum L.) genome.</title>
        <authorList>
            <person name="Akparov Z."/>
            <person name="Amiraslanov A."/>
            <person name="Hajiyeva S."/>
            <person name="Abbasov M."/>
            <person name="Kaur K."/>
            <person name="Hamwieh A."/>
            <person name="Solovyev V."/>
            <person name="Salamov A."/>
            <person name="Braich B."/>
            <person name="Kosarev P."/>
            <person name="Mahmoud A."/>
            <person name="Hajiyev E."/>
            <person name="Babayeva S."/>
            <person name="Izzatullayeva V."/>
            <person name="Mammadov A."/>
            <person name="Mammadov A."/>
            <person name="Sharifova S."/>
            <person name="Ojaghi J."/>
            <person name="Eynullazada K."/>
            <person name="Bayramov B."/>
            <person name="Abdulazimova A."/>
            <person name="Shahmuradov I."/>
        </authorList>
    </citation>
    <scope>NUCLEOTIDE SEQUENCE [LARGE SCALE GENOMIC DNA]</scope>
    <source>
        <strain evidence="2">cv. AG2017</strain>
        <tissue evidence="1">Leaf</tissue>
    </source>
</reference>
<sequence>MARHAHSGHGTVQGRVLGDCCEVLGDRCDLCFRGSASKARRETFVTTETSLGKPSRVPEVPFRGAVCLSMERAPRALLEKASVGHRGVPA</sequence>
<evidence type="ECO:0000313" key="2">
    <source>
        <dbReference type="Proteomes" id="UP000233551"/>
    </source>
</evidence>
<dbReference type="AlphaFoldDB" id="A0A2I0JK42"/>
<dbReference type="Proteomes" id="UP000233551">
    <property type="component" value="Unassembled WGS sequence"/>
</dbReference>
<comment type="caution">
    <text evidence="1">The sequence shown here is derived from an EMBL/GenBank/DDBJ whole genome shotgun (WGS) entry which is preliminary data.</text>
</comment>
<evidence type="ECO:0000313" key="1">
    <source>
        <dbReference type="EMBL" id="PKI56639.1"/>
    </source>
</evidence>